<dbReference type="InterPro" id="IPR000160">
    <property type="entry name" value="GGDEF_dom"/>
</dbReference>
<dbReference type="PANTHER" id="PTHR46663">
    <property type="entry name" value="DIGUANYLATE CYCLASE DGCT-RELATED"/>
    <property type="match status" value="1"/>
</dbReference>
<dbReference type="SUPFAM" id="SSF55785">
    <property type="entry name" value="PYP-like sensor domain (PAS domain)"/>
    <property type="match status" value="1"/>
</dbReference>
<dbReference type="SUPFAM" id="SSF53850">
    <property type="entry name" value="Periplasmic binding protein-like II"/>
    <property type="match status" value="1"/>
</dbReference>
<feature type="signal peptide" evidence="2">
    <location>
        <begin position="1"/>
        <end position="40"/>
    </location>
</feature>
<name>A0A1G8C047_9RHOO</name>
<evidence type="ECO:0000256" key="2">
    <source>
        <dbReference type="SAM" id="SignalP"/>
    </source>
</evidence>
<dbReference type="FunFam" id="3.30.70.270:FF:000001">
    <property type="entry name" value="Diguanylate cyclase domain protein"/>
    <property type="match status" value="1"/>
</dbReference>
<dbReference type="NCBIfam" id="TIGR00229">
    <property type="entry name" value="sensory_box"/>
    <property type="match status" value="1"/>
</dbReference>
<keyword evidence="1" id="KW-0472">Membrane</keyword>
<evidence type="ECO:0000313" key="5">
    <source>
        <dbReference type="EMBL" id="SDH38847.1"/>
    </source>
</evidence>
<dbReference type="Proteomes" id="UP000198607">
    <property type="component" value="Unassembled WGS sequence"/>
</dbReference>
<dbReference type="AlphaFoldDB" id="A0A1G8C047"/>
<proteinExistence type="predicted"/>
<evidence type="ECO:0000313" key="6">
    <source>
        <dbReference type="Proteomes" id="UP000198607"/>
    </source>
</evidence>
<dbReference type="Pfam" id="PF00990">
    <property type="entry name" value="GGDEF"/>
    <property type="match status" value="1"/>
</dbReference>
<dbReference type="InterPro" id="IPR052163">
    <property type="entry name" value="DGC-Regulatory_Protein"/>
</dbReference>
<dbReference type="GO" id="GO:0003824">
    <property type="term" value="F:catalytic activity"/>
    <property type="evidence" value="ECO:0007669"/>
    <property type="project" value="UniProtKB-ARBA"/>
</dbReference>
<dbReference type="STRING" id="83767.SAMN05660652_01642"/>
<keyword evidence="1" id="KW-1133">Transmembrane helix</keyword>
<dbReference type="CDD" id="cd13706">
    <property type="entry name" value="PBP2_HisK_like_1"/>
    <property type="match status" value="1"/>
</dbReference>
<accession>A0A1G8C047</accession>
<dbReference type="SUPFAM" id="SSF55073">
    <property type="entry name" value="Nucleotide cyclase"/>
    <property type="match status" value="1"/>
</dbReference>
<dbReference type="Gene3D" id="3.40.190.10">
    <property type="entry name" value="Periplasmic binding protein-like II"/>
    <property type="match status" value="2"/>
</dbReference>
<organism evidence="5 6">
    <name type="scientific">Propionivibrio dicarboxylicus</name>
    <dbReference type="NCBI Taxonomy" id="83767"/>
    <lineage>
        <taxon>Bacteria</taxon>
        <taxon>Pseudomonadati</taxon>
        <taxon>Pseudomonadota</taxon>
        <taxon>Betaproteobacteria</taxon>
        <taxon>Rhodocyclales</taxon>
        <taxon>Rhodocyclaceae</taxon>
        <taxon>Propionivibrio</taxon>
    </lineage>
</organism>
<dbReference type="InterPro" id="IPR035965">
    <property type="entry name" value="PAS-like_dom_sf"/>
</dbReference>
<evidence type="ECO:0000259" key="3">
    <source>
        <dbReference type="PROSITE" id="PS50113"/>
    </source>
</evidence>
<feature type="domain" description="PAC" evidence="3">
    <location>
        <begin position="382"/>
        <end position="435"/>
    </location>
</feature>
<sequence length="605" mass="66727">MRPSRPARHATAKPTPAAGWARALRRLCFAALVIASAALAADAPSASPTTPNEITVVLDDNYPPYIFRDRQGTLQGYLVDSWMLWSKKTGTPVQLLASDWNLAQQRMQRHQADVIDTMFENDERLKTHDFGPPYADVPVSIYSHRGIGGIASIETLRGLLVGVKDGDACVNTLNAQGINSLQAYPSYEALVQSAIRGEIRVFCLDEPPANYLLYRENAEQDFRRAFRLYSGEFHRAYHKGDSAMRTRIEAGFAAFSPQEKQALAEKWMGQPLQASDLPPAVLYALDGLAGAGILLIVWVVSLRRAVRQRTEELIATLEAIPDPMFECDPRGYCHQSFAATPTGHTAVSPINRLDGRKVDAVLPPDAATIWLNALKEAERRGRAGGFEIELDAPGEKRWIELSVARKGHRTGSDARFVVIARDITARREAEAAIRQLAHHDPLTGLPNRTVLDDRLRAAISRARRQRGQFAVLFLDIDRFKRVNDTLGHSAGDQLLIEFAQRLRAILREEDTLSRLGGDEFILVLPDTDAAGAASVAEKIIASISTPFMIDAQELACTTSIGIALYPDDGESLETLSMHADTAMYRAKSAGRNRPTFFGDPPIENK</sequence>
<feature type="domain" description="GGDEF" evidence="4">
    <location>
        <begin position="467"/>
        <end position="599"/>
    </location>
</feature>
<dbReference type="InterPro" id="IPR000014">
    <property type="entry name" value="PAS"/>
</dbReference>
<dbReference type="CDD" id="cd01949">
    <property type="entry name" value="GGDEF"/>
    <property type="match status" value="1"/>
</dbReference>
<dbReference type="PROSITE" id="PS50887">
    <property type="entry name" value="GGDEF"/>
    <property type="match status" value="1"/>
</dbReference>
<dbReference type="InterPro" id="IPR013656">
    <property type="entry name" value="PAS_4"/>
</dbReference>
<dbReference type="InterPro" id="IPR000700">
    <property type="entry name" value="PAS-assoc_C"/>
</dbReference>
<feature type="chain" id="PRO_5011701309" evidence="2">
    <location>
        <begin position="41"/>
        <end position="605"/>
    </location>
</feature>
<dbReference type="SMART" id="SM00267">
    <property type="entry name" value="GGDEF"/>
    <property type="match status" value="1"/>
</dbReference>
<dbReference type="Pfam" id="PF00497">
    <property type="entry name" value="SBP_bac_3"/>
    <property type="match status" value="1"/>
</dbReference>
<gene>
    <name evidence="5" type="ORF">SAMN05660652_01642</name>
</gene>
<dbReference type="InterPro" id="IPR029787">
    <property type="entry name" value="Nucleotide_cyclase"/>
</dbReference>
<keyword evidence="2" id="KW-0732">Signal</keyword>
<evidence type="ECO:0000259" key="4">
    <source>
        <dbReference type="PROSITE" id="PS50887"/>
    </source>
</evidence>
<reference evidence="5 6" key="1">
    <citation type="submission" date="2016-10" db="EMBL/GenBank/DDBJ databases">
        <authorList>
            <person name="de Groot N.N."/>
        </authorList>
    </citation>
    <scope>NUCLEOTIDE SEQUENCE [LARGE SCALE GENOMIC DNA]</scope>
    <source>
        <strain evidence="5 6">DSM 5885</strain>
    </source>
</reference>
<dbReference type="PROSITE" id="PS50113">
    <property type="entry name" value="PAC"/>
    <property type="match status" value="1"/>
</dbReference>
<protein>
    <submittedName>
        <fullName evidence="5">PAS domain S-box-containing protein/diguanylate cyclase (GGDEF) domain-containing protein</fullName>
    </submittedName>
</protein>
<dbReference type="OrthoDB" id="9813903at2"/>
<evidence type="ECO:0000256" key="1">
    <source>
        <dbReference type="SAM" id="Phobius"/>
    </source>
</evidence>
<dbReference type="InterPro" id="IPR001638">
    <property type="entry name" value="Solute-binding_3/MltF_N"/>
</dbReference>
<dbReference type="Pfam" id="PF08448">
    <property type="entry name" value="PAS_4"/>
    <property type="match status" value="1"/>
</dbReference>
<dbReference type="NCBIfam" id="TIGR00254">
    <property type="entry name" value="GGDEF"/>
    <property type="match status" value="1"/>
</dbReference>
<keyword evidence="1" id="KW-0812">Transmembrane</keyword>
<dbReference type="CDD" id="cd00130">
    <property type="entry name" value="PAS"/>
    <property type="match status" value="1"/>
</dbReference>
<dbReference type="InterPro" id="IPR043128">
    <property type="entry name" value="Rev_trsase/Diguanyl_cyclase"/>
</dbReference>
<keyword evidence="6" id="KW-1185">Reference proteome</keyword>
<dbReference type="SMART" id="SM00062">
    <property type="entry name" value="PBPb"/>
    <property type="match status" value="1"/>
</dbReference>
<dbReference type="EMBL" id="FNCY01000005">
    <property type="protein sequence ID" value="SDH38847.1"/>
    <property type="molecule type" value="Genomic_DNA"/>
</dbReference>
<dbReference type="RefSeq" id="WP_091936407.1">
    <property type="nucleotide sequence ID" value="NZ_FNCY01000005.1"/>
</dbReference>
<dbReference type="PANTHER" id="PTHR46663:SF3">
    <property type="entry name" value="SLL0267 PROTEIN"/>
    <property type="match status" value="1"/>
</dbReference>
<dbReference type="Gene3D" id="3.30.70.270">
    <property type="match status" value="1"/>
</dbReference>
<feature type="transmembrane region" description="Helical" evidence="1">
    <location>
        <begin position="280"/>
        <end position="300"/>
    </location>
</feature>
<dbReference type="Gene3D" id="3.30.450.20">
    <property type="entry name" value="PAS domain"/>
    <property type="match status" value="1"/>
</dbReference>